<dbReference type="RefSeq" id="WP_393990755.1">
    <property type="nucleotide sequence ID" value="NZ_JBAFVH010000001.1"/>
</dbReference>
<proteinExistence type="predicted"/>
<keyword evidence="1" id="KW-0812">Transmembrane</keyword>
<evidence type="ECO:0008006" key="4">
    <source>
        <dbReference type="Google" id="ProtNLM"/>
    </source>
</evidence>
<keyword evidence="1" id="KW-0472">Membrane</keyword>
<evidence type="ECO:0000313" key="3">
    <source>
        <dbReference type="Proteomes" id="UP001604002"/>
    </source>
</evidence>
<sequence>MTEPWGEDVIYHFHRRISLFAVQPELRAIPDIGEIPLGAAAAFISVGALVVLVVTALWRVRLGIPYEWWHLSHIALALTAVTGGLIHMVGWGFYLADPWKRALWIGLVLFWGALLFYVRLVKPLFMLRRPYRVARCATSAATPPRW</sequence>
<dbReference type="EMBL" id="JBAFVH010000001">
    <property type="protein sequence ID" value="MFG1370667.1"/>
    <property type="molecule type" value="Genomic_DNA"/>
</dbReference>
<feature type="transmembrane region" description="Helical" evidence="1">
    <location>
        <begin position="102"/>
        <end position="121"/>
    </location>
</feature>
<organism evidence="2 3">
    <name type="scientific">Xanthobacter oligotrophicus</name>
    <dbReference type="NCBI Taxonomy" id="2607286"/>
    <lineage>
        <taxon>Bacteria</taxon>
        <taxon>Pseudomonadati</taxon>
        <taxon>Pseudomonadota</taxon>
        <taxon>Alphaproteobacteria</taxon>
        <taxon>Hyphomicrobiales</taxon>
        <taxon>Xanthobacteraceae</taxon>
        <taxon>Xanthobacter</taxon>
    </lineage>
</organism>
<feature type="transmembrane region" description="Helical" evidence="1">
    <location>
        <begin position="35"/>
        <end position="58"/>
    </location>
</feature>
<name>A0ABW6ZS32_9HYPH</name>
<comment type="caution">
    <text evidence="2">The sequence shown here is derived from an EMBL/GenBank/DDBJ whole genome shotgun (WGS) entry which is preliminary data.</text>
</comment>
<feature type="transmembrane region" description="Helical" evidence="1">
    <location>
        <begin position="70"/>
        <end position="96"/>
    </location>
</feature>
<accession>A0ABW6ZS32</accession>
<protein>
    <recommendedName>
        <fullName evidence="4">Ferric reductase like protein</fullName>
    </recommendedName>
</protein>
<keyword evidence="3" id="KW-1185">Reference proteome</keyword>
<reference evidence="2 3" key="1">
    <citation type="submission" date="2024-02" db="EMBL/GenBank/DDBJ databases">
        <title>Expansion and revision of Xanthobacter and proposal of Roseixanthobacter gen. nov.</title>
        <authorList>
            <person name="Soltysiak M.P.M."/>
            <person name="Jalihal A."/>
            <person name="Ory A."/>
            <person name="Chrisophersen C."/>
            <person name="Lee A.D."/>
            <person name="Boulton J."/>
            <person name="Springer M."/>
        </authorList>
    </citation>
    <scope>NUCLEOTIDE SEQUENCE [LARGE SCALE GENOMIC DNA]</scope>
    <source>
        <strain evidence="2 3">23A</strain>
    </source>
</reference>
<evidence type="ECO:0000313" key="2">
    <source>
        <dbReference type="EMBL" id="MFG1370667.1"/>
    </source>
</evidence>
<evidence type="ECO:0000256" key="1">
    <source>
        <dbReference type="SAM" id="Phobius"/>
    </source>
</evidence>
<keyword evidence="1" id="KW-1133">Transmembrane helix</keyword>
<dbReference type="Proteomes" id="UP001604002">
    <property type="component" value="Unassembled WGS sequence"/>
</dbReference>
<gene>
    <name evidence="2" type="ORF">V5F32_00660</name>
</gene>